<dbReference type="Pfam" id="PF16499">
    <property type="entry name" value="Melibiase_2"/>
    <property type="match status" value="2"/>
</dbReference>
<dbReference type="EMBL" id="CP034437">
    <property type="protein sequence ID" value="AZN39276.1"/>
    <property type="molecule type" value="Genomic_DNA"/>
</dbReference>
<dbReference type="GO" id="GO:0030245">
    <property type="term" value="P:cellulose catabolic process"/>
    <property type="evidence" value="ECO:0007669"/>
    <property type="project" value="UniProtKB-KW"/>
</dbReference>
<evidence type="ECO:0000256" key="2">
    <source>
        <dbReference type="ARBA" id="ARBA00022729"/>
    </source>
</evidence>
<dbReference type="InterPro" id="IPR005102">
    <property type="entry name" value="Carbo-bd_X2"/>
</dbReference>
<keyword evidence="8" id="KW-1015">Disulfide bond</keyword>
<dbReference type="EC" id="3.2.1.22" evidence="8"/>
<dbReference type="PANTHER" id="PTHR11452">
    <property type="entry name" value="ALPHA-GALACTOSIDASE/ALPHA-N-ACETYLGALACTOSAMINIDASE"/>
    <property type="match status" value="1"/>
</dbReference>
<feature type="compositionally biased region" description="Low complexity" evidence="9">
    <location>
        <begin position="493"/>
        <end position="503"/>
    </location>
</feature>
<feature type="domain" description="SLH" evidence="10">
    <location>
        <begin position="1492"/>
        <end position="1555"/>
    </location>
</feature>
<evidence type="ECO:0000256" key="4">
    <source>
        <dbReference type="ARBA" id="ARBA00023001"/>
    </source>
</evidence>
<dbReference type="InterPro" id="IPR017853">
    <property type="entry name" value="GH"/>
</dbReference>
<dbReference type="Proteomes" id="UP000272528">
    <property type="component" value="Chromosome"/>
</dbReference>
<dbReference type="KEGG" id="palb:EJC50_06065"/>
<keyword evidence="3 8" id="KW-0378">Hydrolase</keyword>
<evidence type="ECO:0000256" key="3">
    <source>
        <dbReference type="ARBA" id="ARBA00022801"/>
    </source>
</evidence>
<dbReference type="InterPro" id="IPR041233">
    <property type="entry name" value="Melibiase_C"/>
</dbReference>
<evidence type="ECO:0000256" key="9">
    <source>
        <dbReference type="SAM" id="MobiDB-lite"/>
    </source>
</evidence>
<dbReference type="Gene3D" id="2.60.120.260">
    <property type="entry name" value="Galactose-binding domain-like"/>
    <property type="match status" value="3"/>
</dbReference>
<comment type="similarity">
    <text evidence="1 8">Belongs to the glycosyl hydrolase 27 family.</text>
</comment>
<dbReference type="PANTHER" id="PTHR11452:SF42">
    <property type="entry name" value="ALPHA-GALACTOSIDASE"/>
    <property type="match status" value="1"/>
</dbReference>
<evidence type="ECO:0000256" key="1">
    <source>
        <dbReference type="ARBA" id="ARBA00009743"/>
    </source>
</evidence>
<keyword evidence="5" id="KW-0119">Carbohydrate metabolism</keyword>
<evidence type="ECO:0000313" key="12">
    <source>
        <dbReference type="Proteomes" id="UP000272528"/>
    </source>
</evidence>
<dbReference type="InterPro" id="IPR013780">
    <property type="entry name" value="Glyco_hydro_b"/>
</dbReference>
<evidence type="ECO:0000256" key="6">
    <source>
        <dbReference type="ARBA" id="ARBA00023295"/>
    </source>
</evidence>
<dbReference type="InterPro" id="IPR002241">
    <property type="entry name" value="Glyco_hydro_27"/>
</dbReference>
<name>A0A3Q8X415_9BACL</name>
<comment type="catalytic activity">
    <reaction evidence="8">
        <text>Hydrolysis of terminal, non-reducing alpha-D-galactose residues in alpha-D-galactosides, including galactose oligosaccharides, galactomannans and galactolipids.</text>
        <dbReference type="EC" id="3.2.1.22"/>
    </reaction>
</comment>
<evidence type="ECO:0000259" key="10">
    <source>
        <dbReference type="PROSITE" id="PS51272"/>
    </source>
</evidence>
<reference evidence="12" key="1">
    <citation type="submission" date="2018-12" db="EMBL/GenBank/DDBJ databases">
        <title>Genome sequence of Peanibacillus sp.</title>
        <authorList>
            <person name="Subramani G."/>
            <person name="Srinivasan S."/>
            <person name="Kim M.K."/>
        </authorList>
    </citation>
    <scope>NUCLEOTIDE SEQUENCE [LARGE SCALE GENOMIC DNA]</scope>
    <source>
        <strain evidence="12">18JY67-1</strain>
    </source>
</reference>
<dbReference type="Pfam" id="PF03442">
    <property type="entry name" value="CBM_X2"/>
    <property type="match status" value="3"/>
</dbReference>
<dbReference type="InterPro" id="IPR013783">
    <property type="entry name" value="Ig-like_fold"/>
</dbReference>
<evidence type="ECO:0000256" key="8">
    <source>
        <dbReference type="RuleBase" id="RU361168"/>
    </source>
</evidence>
<keyword evidence="2" id="KW-0732">Signal</keyword>
<dbReference type="Gene3D" id="2.60.40.10">
    <property type="entry name" value="Immunoglobulins"/>
    <property type="match status" value="2"/>
</dbReference>
<accession>A0A3Q8X415</accession>
<dbReference type="PROSITE" id="PS51272">
    <property type="entry name" value="SLH"/>
    <property type="match status" value="2"/>
</dbReference>
<sequence length="1594" mass="170332">MQLKRKRIGLMVLLAALVFAQFGLIPPRDVAKAADNGLAQKPYMGWSSYSLQVYDGPGGNWTSAAKLKQQSDAMHEKLQSHGYEYINIDAGWNGGMDDYGRPIPSTTLYPDGFQDVIDYVHHNGQKIGIYMIPGLSREAYNADLPIYGAPGCSMKDIAAQPLRQSDYWNFGYKIDFESESSKACAQAYIDSIADLLASWGIDFVKFDSVTPGSGYNNTSIDARGDVEAWSKALAKQDHKIWFELSWALDHNYADFWKKQANGWRVDWDVEAYDSNVGMTQWANIARLFPDAALWWRDAGPGGWNDFDSLNVGNGSMDGLTKDERQSAMTLWAMSSAQLYTGDDLTKLDSYGLSLLTNDEVIAVNQAGHPAHPVSTLTTSQVWYANNGDGTYTVALFNLGSRETNVSVNWSDIGLSGGAAVRDLWSHKDLGAFASGYTAAELQPHASRLFKVKATGGVSSVNDDDTGMKYVGEWQRNGGKEVAPSSQDLEVGISDSSVSSSASVQTANEEDGDNGESDAPGSDAPQAAALEAPTSHYVYINDDNADIAYSEGWQSNSGRSFGDYKGDVHYAQADAAQLTYTFDGTGIDFITETDSSQGSIDFYLDDAFDRTVDTSGSGTRSAQQAVYSIADLPSGEHTLKAVKHSNASGDYMLVDALKVTNDTLIDSASAVFNNGNPSDAETTLLFGAGSLTGIRNGDTALQAGDDYTVSGSTVTIKQAYLAQLPEGRTNLTFDFAGGDSQAFAITVLGQVVQNSRITPTEASFNLKVTAQADVATTLTLNGNTLDSIANNDDLLVKDSDYTVSGNVVTIKKTYLASQPVGDINLTFNFSAGSPQSLKITVADSTSEGRYITLNNDDPAIHYDGSWSRSTGRGIGDYMDDVQYSERNGDSFQYTFRGTGVQYITEKDSSQGEVDIYIDGEFKQTVDTHSGSRLAKQTVYEITGLPNGQHTIKAVKKSGSFMLLDMLKVRIPDLIDPSAALFDRNPSEQADLTVNLLENAGNFSGISNGAAALAKGKDYTFSGTAVTIKKSYLASLAAGTVKLTFGFEGDFQQDIHATANNGDYVTYTFKGTGMELLAPKGPAQGEMDIYVDGTLKATADAFSEERSVQQRLYGINGLAGGRHTVKVVKKSGDLMLVDRLNYTVPASSVAVPPVSTGPTAPVGSGSTEVINGNASVGGADGGIQLAITRTTQADGTKQDQVTFGAEEAKRAAEKLKAAGDRAATIVIADEKGEVSETNVTIPEASKQVMAEGDLDLGIDTASAGILIPNASLQSYDDEAVFKFVPVKDAVKQGQIEERANKAAVVAVAVGGSEVSVIGQPVAIETNFQGRTVEVTLPVDAALIEGLEPEQLGVYVEHSDGTTEYKQGVIVEWHGGKGLQFTINKFSTFAIVKHEASHHTAYMKGFDGGLFKPGSALTRAEMAVILSRVVTGEGTAAEIRFNDVLPGHWAAGAIAKVTKLGFMRGFVDGTFKPDKPITRAEMAALVSALMTGETKHGKGFADIAGSWAEQAILNVQGAGVMNGYEDGTFRPDKALTRAEAAAIINRALGLGPLYGEVKLPWKDVPSTYWAYGDIAEASLDHAYEARAEGGEMLRSTP</sequence>
<dbReference type="InterPro" id="IPR014756">
    <property type="entry name" value="Ig_E-set"/>
</dbReference>
<dbReference type="CDD" id="cd14792">
    <property type="entry name" value="GH27"/>
    <property type="match status" value="1"/>
</dbReference>
<dbReference type="Pfam" id="PF00395">
    <property type="entry name" value="SLH"/>
    <property type="match status" value="3"/>
</dbReference>
<protein>
    <recommendedName>
        <fullName evidence="8">Alpha-galactosidase</fullName>
        <ecNumber evidence="8">3.2.1.22</ecNumber>
    </recommendedName>
    <alternativeName>
        <fullName evidence="8">Melibiase</fullName>
    </alternativeName>
</protein>
<organism evidence="11 12">
    <name type="scientific">Paenibacillus albus</name>
    <dbReference type="NCBI Taxonomy" id="2495582"/>
    <lineage>
        <taxon>Bacteria</taxon>
        <taxon>Bacillati</taxon>
        <taxon>Bacillota</taxon>
        <taxon>Bacilli</taxon>
        <taxon>Bacillales</taxon>
        <taxon>Paenibacillaceae</taxon>
        <taxon>Paenibacillus</taxon>
    </lineage>
</organism>
<dbReference type="Gene3D" id="3.20.20.70">
    <property type="entry name" value="Aldolase class I"/>
    <property type="match status" value="1"/>
</dbReference>
<dbReference type="OrthoDB" id="9807519at2"/>
<dbReference type="InterPro" id="IPR001119">
    <property type="entry name" value="SLH_dom"/>
</dbReference>
<keyword evidence="12" id="KW-1185">Reference proteome</keyword>
<dbReference type="GO" id="GO:0004557">
    <property type="term" value="F:alpha-galactosidase activity"/>
    <property type="evidence" value="ECO:0007669"/>
    <property type="project" value="UniProtKB-EC"/>
</dbReference>
<dbReference type="Pfam" id="PF17801">
    <property type="entry name" value="Melibiase_C"/>
    <property type="match status" value="1"/>
</dbReference>
<dbReference type="SUPFAM" id="SSF81296">
    <property type="entry name" value="E set domains"/>
    <property type="match status" value="3"/>
</dbReference>
<dbReference type="SUPFAM" id="SSF51011">
    <property type="entry name" value="Glycosyl hydrolase domain"/>
    <property type="match status" value="1"/>
</dbReference>
<keyword evidence="7" id="KW-0624">Polysaccharide degradation</keyword>
<dbReference type="PRINTS" id="PR00740">
    <property type="entry name" value="GLHYDRLASE27"/>
</dbReference>
<dbReference type="Gene3D" id="2.60.40.1180">
    <property type="entry name" value="Golgi alpha-mannosidase II"/>
    <property type="match status" value="1"/>
</dbReference>
<dbReference type="SUPFAM" id="SSF51445">
    <property type="entry name" value="(Trans)glycosidases"/>
    <property type="match status" value="1"/>
</dbReference>
<keyword evidence="4" id="KW-0136">Cellulose degradation</keyword>
<evidence type="ECO:0000256" key="7">
    <source>
        <dbReference type="ARBA" id="ARBA00023326"/>
    </source>
</evidence>
<dbReference type="RefSeq" id="WP_126013687.1">
    <property type="nucleotide sequence ID" value="NZ_CP034437.1"/>
</dbReference>
<dbReference type="InterPro" id="IPR013785">
    <property type="entry name" value="Aldolase_TIM"/>
</dbReference>
<gene>
    <name evidence="11" type="ORF">EJC50_06065</name>
</gene>
<evidence type="ECO:0000256" key="5">
    <source>
        <dbReference type="ARBA" id="ARBA00023277"/>
    </source>
</evidence>
<proteinExistence type="inferred from homology"/>
<feature type="domain" description="SLH" evidence="10">
    <location>
        <begin position="1434"/>
        <end position="1491"/>
    </location>
</feature>
<keyword evidence="6 8" id="KW-0326">Glycosidase</keyword>
<evidence type="ECO:0000313" key="11">
    <source>
        <dbReference type="EMBL" id="AZN39276.1"/>
    </source>
</evidence>
<feature type="region of interest" description="Disordered" evidence="9">
    <location>
        <begin position="475"/>
        <end position="525"/>
    </location>
</feature>